<dbReference type="VEuPathDB" id="FungiDB:PTTG_06973"/>
<dbReference type="EnsemblFungi" id="PTTG_06973-t43_1">
    <property type="protein sequence ID" value="PTTG_06973-t43_1-p1"/>
    <property type="gene ID" value="PTTG_06973"/>
</dbReference>
<organism evidence="3">
    <name type="scientific">Puccinia triticina (isolate 1-1 / race 1 (BBBD))</name>
    <name type="common">Brown leaf rust fungus</name>
    <dbReference type="NCBI Taxonomy" id="630390"/>
    <lineage>
        <taxon>Eukaryota</taxon>
        <taxon>Fungi</taxon>
        <taxon>Dikarya</taxon>
        <taxon>Basidiomycota</taxon>
        <taxon>Pucciniomycotina</taxon>
        <taxon>Pucciniomycetes</taxon>
        <taxon>Pucciniales</taxon>
        <taxon>Pucciniaceae</taxon>
        <taxon>Puccinia</taxon>
    </lineage>
</organism>
<feature type="region of interest" description="Disordered" evidence="1">
    <location>
        <begin position="49"/>
        <end position="72"/>
    </location>
</feature>
<proteinExistence type="predicted"/>
<reference evidence="3" key="2">
    <citation type="submission" date="2016-05" db="EMBL/GenBank/DDBJ databases">
        <title>Comparative analysis highlights variable genome content of wheat rusts and divergence of the mating loci.</title>
        <authorList>
            <person name="Cuomo C.A."/>
            <person name="Bakkeren G."/>
            <person name="Szabo L."/>
            <person name="Khalil H."/>
            <person name="Joly D."/>
            <person name="Goldberg J."/>
            <person name="Young S."/>
            <person name="Zeng Q."/>
            <person name="Fellers J."/>
        </authorList>
    </citation>
    <scope>NUCLEOTIDE SEQUENCE [LARGE SCALE GENOMIC DNA]</scope>
    <source>
        <strain evidence="3">1-1 BBBD Race 1</strain>
    </source>
</reference>
<sequence length="113" mass="12027">MPVTALLMLSLAQLSTGLLSPTEFHLATMPGWPLKTLSLSRCLSNSVLLTPAPDHPPPHPQPHIAEPEEPNPADPLKCLIHAQCLACHSWIVPRSPGAVRARLAVAGVGNQAR</sequence>
<evidence type="ECO:0000313" key="4">
    <source>
        <dbReference type="EnsemblFungi" id="PTTG_06973-t43_1-p1"/>
    </source>
</evidence>
<evidence type="ECO:0000313" key="5">
    <source>
        <dbReference type="Proteomes" id="UP000005240"/>
    </source>
</evidence>
<dbReference type="AlphaFoldDB" id="A0A180G897"/>
<evidence type="ECO:0000313" key="3">
    <source>
        <dbReference type="EMBL" id="OAV88927.1"/>
    </source>
</evidence>
<reference evidence="4 5" key="3">
    <citation type="journal article" date="2017" name="G3 (Bethesda)">
        <title>Comparative analysis highlights variable genome content of wheat rusts and divergence of the mating loci.</title>
        <authorList>
            <person name="Cuomo C.A."/>
            <person name="Bakkeren G."/>
            <person name="Khalil H.B."/>
            <person name="Panwar V."/>
            <person name="Joly D."/>
            <person name="Linning R."/>
            <person name="Sakthikumar S."/>
            <person name="Song X."/>
            <person name="Adiconis X."/>
            <person name="Fan L."/>
            <person name="Goldberg J.M."/>
            <person name="Levin J.Z."/>
            <person name="Young S."/>
            <person name="Zeng Q."/>
            <person name="Anikster Y."/>
            <person name="Bruce M."/>
            <person name="Wang M."/>
            <person name="Yin C."/>
            <person name="McCallum B."/>
            <person name="Szabo L.J."/>
            <person name="Hulbert S."/>
            <person name="Chen X."/>
            <person name="Fellers J.P."/>
        </authorList>
    </citation>
    <scope>NUCLEOTIDE SEQUENCE</scope>
    <source>
        <strain evidence="4">isolate 1-1 / race 1 (BBBD)</strain>
        <strain evidence="5">Isolate 1-1 / race 1 (BBBD)</strain>
    </source>
</reference>
<keyword evidence="5" id="KW-1185">Reference proteome</keyword>
<dbReference type="EMBL" id="ADAS02000147">
    <property type="protein sequence ID" value="OAV88927.1"/>
    <property type="molecule type" value="Genomic_DNA"/>
</dbReference>
<reference evidence="3" key="1">
    <citation type="submission" date="2009-11" db="EMBL/GenBank/DDBJ databases">
        <authorList>
            <consortium name="The Broad Institute Genome Sequencing Platform"/>
            <person name="Ward D."/>
            <person name="Feldgarden M."/>
            <person name="Earl A."/>
            <person name="Young S.K."/>
            <person name="Zeng Q."/>
            <person name="Koehrsen M."/>
            <person name="Alvarado L."/>
            <person name="Berlin A."/>
            <person name="Bochicchio J."/>
            <person name="Borenstein D."/>
            <person name="Chapman S.B."/>
            <person name="Chen Z."/>
            <person name="Engels R."/>
            <person name="Freedman E."/>
            <person name="Gellesch M."/>
            <person name="Goldberg J."/>
            <person name="Griggs A."/>
            <person name="Gujja S."/>
            <person name="Heilman E."/>
            <person name="Heiman D."/>
            <person name="Hepburn T."/>
            <person name="Howarth C."/>
            <person name="Jen D."/>
            <person name="Larson L."/>
            <person name="Lewis B."/>
            <person name="Mehta T."/>
            <person name="Park D."/>
            <person name="Pearson M."/>
            <person name="Roberts A."/>
            <person name="Saif S."/>
            <person name="Shea T."/>
            <person name="Shenoy N."/>
            <person name="Sisk P."/>
            <person name="Stolte C."/>
            <person name="Sykes S."/>
            <person name="Thomson T."/>
            <person name="Walk T."/>
            <person name="White J."/>
            <person name="Yandava C."/>
            <person name="Izard J."/>
            <person name="Baranova O.V."/>
            <person name="Blanton J.M."/>
            <person name="Tanner A.C."/>
            <person name="Dewhirst F.E."/>
            <person name="Haas B."/>
            <person name="Nusbaum C."/>
            <person name="Birren B."/>
        </authorList>
    </citation>
    <scope>NUCLEOTIDE SEQUENCE [LARGE SCALE GENOMIC DNA]</scope>
    <source>
        <strain evidence="3">1-1 BBBD Race 1</strain>
    </source>
</reference>
<gene>
    <name evidence="3" type="ORF">PTTG_06973</name>
</gene>
<evidence type="ECO:0000256" key="1">
    <source>
        <dbReference type="SAM" id="MobiDB-lite"/>
    </source>
</evidence>
<feature type="chain" id="PRO_5008109647" description="Secreted protein" evidence="2">
    <location>
        <begin position="18"/>
        <end position="113"/>
    </location>
</feature>
<dbReference type="Proteomes" id="UP000005240">
    <property type="component" value="Unassembled WGS sequence"/>
</dbReference>
<accession>A0A180G897</accession>
<keyword evidence="2" id="KW-0732">Signal</keyword>
<evidence type="ECO:0008006" key="6">
    <source>
        <dbReference type="Google" id="ProtNLM"/>
    </source>
</evidence>
<feature type="signal peptide" evidence="2">
    <location>
        <begin position="1"/>
        <end position="17"/>
    </location>
</feature>
<evidence type="ECO:0000256" key="2">
    <source>
        <dbReference type="SAM" id="SignalP"/>
    </source>
</evidence>
<reference evidence="4" key="4">
    <citation type="submission" date="2025-05" db="UniProtKB">
        <authorList>
            <consortium name="EnsemblFungi"/>
        </authorList>
    </citation>
    <scope>IDENTIFICATION</scope>
    <source>
        <strain evidence="4">isolate 1-1 / race 1 (BBBD)</strain>
    </source>
</reference>
<protein>
    <recommendedName>
        <fullName evidence="6">Secreted protein</fullName>
    </recommendedName>
</protein>
<name>A0A180G897_PUCT1</name>